<dbReference type="NCBIfam" id="TIGR03725">
    <property type="entry name" value="T6A_YeaZ"/>
    <property type="match status" value="1"/>
</dbReference>
<evidence type="ECO:0000313" key="3">
    <source>
        <dbReference type="Proteomes" id="UP000725002"/>
    </source>
</evidence>
<gene>
    <name evidence="2" type="primary">tsaB</name>
    <name evidence="2" type="ORF">IAB75_10035</name>
</gene>
<evidence type="ECO:0000313" key="2">
    <source>
        <dbReference type="EMBL" id="MBO8484430.1"/>
    </source>
</evidence>
<dbReference type="GO" id="GO:0005829">
    <property type="term" value="C:cytosol"/>
    <property type="evidence" value="ECO:0007669"/>
    <property type="project" value="TreeGrafter"/>
</dbReference>
<evidence type="ECO:0000259" key="1">
    <source>
        <dbReference type="Pfam" id="PF00814"/>
    </source>
</evidence>
<protein>
    <submittedName>
        <fullName evidence="2">tRNA (Adenosine(37)-N6)-threonylcarbamoyltransferase complex dimerization subunit type 1 TsaB</fullName>
    </submittedName>
</protein>
<sequence>MDTIILIETSTGLCSTAMARDGKIISYKESTEPRSHASLTAVFIKEMLDETGIGPAECNAVCVSMGPGSYTGLRVGVSTAKGLCFGAGIPLLAVGTLDTLVWQAKSEGLIPEGCRYIIPMIDARRMEVYTAVFSADGRQLTETAPLIVSEDSFGNYLDEGPVLFIGDGAGKTASVIRHPDAHFIQCCPKASSMLVPAMTEYKEKRFKDVAYFEPFYLKEFVATVSRKSVLGK</sequence>
<dbReference type="InterPro" id="IPR022496">
    <property type="entry name" value="T6A_TsaB"/>
</dbReference>
<organism evidence="2 3">
    <name type="scientific">Candidatus Cryptobacteroides avicola</name>
    <dbReference type="NCBI Taxonomy" id="2840757"/>
    <lineage>
        <taxon>Bacteria</taxon>
        <taxon>Pseudomonadati</taxon>
        <taxon>Bacteroidota</taxon>
        <taxon>Bacteroidia</taxon>
        <taxon>Bacteroidales</taxon>
        <taxon>Candidatus Cryptobacteroides</taxon>
    </lineage>
</organism>
<proteinExistence type="predicted"/>
<dbReference type="CDD" id="cd24032">
    <property type="entry name" value="ASKHA_NBD_TsaB"/>
    <property type="match status" value="1"/>
</dbReference>
<comment type="caution">
    <text evidence="2">The sequence shown here is derived from an EMBL/GenBank/DDBJ whole genome shotgun (WGS) entry which is preliminary data.</text>
</comment>
<dbReference type="Proteomes" id="UP000725002">
    <property type="component" value="Unassembled WGS sequence"/>
</dbReference>
<dbReference type="PANTHER" id="PTHR11735">
    <property type="entry name" value="TRNA N6-ADENOSINE THREONYLCARBAMOYLTRANSFERASE"/>
    <property type="match status" value="1"/>
</dbReference>
<dbReference type="GO" id="GO:0002949">
    <property type="term" value="P:tRNA threonylcarbamoyladenosine modification"/>
    <property type="evidence" value="ECO:0007669"/>
    <property type="project" value="InterPro"/>
</dbReference>
<dbReference type="SUPFAM" id="SSF53067">
    <property type="entry name" value="Actin-like ATPase domain"/>
    <property type="match status" value="2"/>
</dbReference>
<reference evidence="2" key="1">
    <citation type="submission" date="2020-10" db="EMBL/GenBank/DDBJ databases">
        <authorList>
            <person name="Gilroy R."/>
        </authorList>
    </citation>
    <scope>NUCLEOTIDE SEQUENCE</scope>
    <source>
        <strain evidence="2">G3-8215</strain>
    </source>
</reference>
<dbReference type="Pfam" id="PF00814">
    <property type="entry name" value="TsaD"/>
    <property type="match status" value="1"/>
</dbReference>
<dbReference type="AlphaFoldDB" id="A0A940DTT0"/>
<dbReference type="Gene3D" id="3.30.420.40">
    <property type="match status" value="2"/>
</dbReference>
<reference evidence="2" key="2">
    <citation type="journal article" date="2021" name="PeerJ">
        <title>Extensive microbial diversity within the chicken gut microbiome revealed by metagenomics and culture.</title>
        <authorList>
            <person name="Gilroy R."/>
            <person name="Ravi A."/>
            <person name="Getino M."/>
            <person name="Pursley I."/>
            <person name="Horton D.L."/>
            <person name="Alikhan N.F."/>
            <person name="Baker D."/>
            <person name="Gharbi K."/>
            <person name="Hall N."/>
            <person name="Watson M."/>
            <person name="Adriaenssens E.M."/>
            <person name="Foster-Nyarko E."/>
            <person name="Jarju S."/>
            <person name="Secka A."/>
            <person name="Antonio M."/>
            <person name="Oren A."/>
            <person name="Chaudhuri R.R."/>
            <person name="La Ragione R."/>
            <person name="Hildebrand F."/>
            <person name="Pallen M.J."/>
        </authorList>
    </citation>
    <scope>NUCLEOTIDE SEQUENCE</scope>
    <source>
        <strain evidence="2">G3-8215</strain>
    </source>
</reference>
<dbReference type="InterPro" id="IPR000905">
    <property type="entry name" value="Gcp-like_dom"/>
</dbReference>
<accession>A0A940DTT0</accession>
<name>A0A940DTT0_9BACT</name>
<dbReference type="EMBL" id="JADILV010000073">
    <property type="protein sequence ID" value="MBO8484430.1"/>
    <property type="molecule type" value="Genomic_DNA"/>
</dbReference>
<feature type="domain" description="Gcp-like" evidence="1">
    <location>
        <begin position="34"/>
        <end position="141"/>
    </location>
</feature>
<dbReference type="InterPro" id="IPR043129">
    <property type="entry name" value="ATPase_NBD"/>
</dbReference>
<dbReference type="PANTHER" id="PTHR11735:SF11">
    <property type="entry name" value="TRNA THREONYLCARBAMOYLADENOSINE BIOSYNTHESIS PROTEIN TSAB"/>
    <property type="match status" value="1"/>
</dbReference>